<reference evidence="1 2" key="1">
    <citation type="submission" date="2020-07" db="EMBL/GenBank/DDBJ databases">
        <title>Sequencing the genomes of 1000 actinobacteria strains.</title>
        <authorList>
            <person name="Klenk H.-P."/>
        </authorList>
    </citation>
    <scope>NUCLEOTIDE SEQUENCE [LARGE SCALE GENOMIC DNA]</scope>
    <source>
        <strain evidence="1 2">DSM 100723</strain>
    </source>
</reference>
<dbReference type="InterPro" id="IPR058532">
    <property type="entry name" value="YjbR/MT2646/Rv2570-like"/>
</dbReference>
<protein>
    <recommendedName>
        <fullName evidence="3">YjbR protein</fullName>
    </recommendedName>
</protein>
<organism evidence="1 2">
    <name type="scientific">Microlunatus kandeliicorticis</name>
    <dbReference type="NCBI Taxonomy" id="1759536"/>
    <lineage>
        <taxon>Bacteria</taxon>
        <taxon>Bacillati</taxon>
        <taxon>Actinomycetota</taxon>
        <taxon>Actinomycetes</taxon>
        <taxon>Propionibacteriales</taxon>
        <taxon>Propionibacteriaceae</taxon>
        <taxon>Microlunatus</taxon>
    </lineage>
</organism>
<name>A0A7W3IUE7_9ACTN</name>
<dbReference type="Pfam" id="PF04237">
    <property type="entry name" value="YjbR"/>
    <property type="match status" value="1"/>
</dbReference>
<dbReference type="Proteomes" id="UP000523079">
    <property type="component" value="Unassembled WGS sequence"/>
</dbReference>
<sequence>MAHPKMFDDDDPRLARVRAIALDLPDAAEKITHGHPAFSTTKVFAYYGGSLRVDGAWESRPHSLLVMVAGDERRALLEDARCYVPAYLGPAGWIGFALPAPRASRRAWDEVAELVEDSYRLTAGVRRVARLDAWAASAGVGGRGRRPMTPGPMKQGR</sequence>
<dbReference type="SUPFAM" id="SSF142906">
    <property type="entry name" value="YjbR-like"/>
    <property type="match status" value="1"/>
</dbReference>
<evidence type="ECO:0008006" key="3">
    <source>
        <dbReference type="Google" id="ProtNLM"/>
    </source>
</evidence>
<evidence type="ECO:0000313" key="1">
    <source>
        <dbReference type="EMBL" id="MBA8795467.1"/>
    </source>
</evidence>
<evidence type="ECO:0000313" key="2">
    <source>
        <dbReference type="Proteomes" id="UP000523079"/>
    </source>
</evidence>
<dbReference type="RefSeq" id="WP_182561086.1">
    <property type="nucleotide sequence ID" value="NZ_JACGWT010000005.1"/>
</dbReference>
<dbReference type="Gene3D" id="3.90.1150.30">
    <property type="match status" value="1"/>
</dbReference>
<accession>A0A7W3IUE7</accession>
<proteinExistence type="predicted"/>
<comment type="caution">
    <text evidence="1">The sequence shown here is derived from an EMBL/GenBank/DDBJ whole genome shotgun (WGS) entry which is preliminary data.</text>
</comment>
<dbReference type="AlphaFoldDB" id="A0A7W3IUE7"/>
<keyword evidence="2" id="KW-1185">Reference proteome</keyword>
<dbReference type="EMBL" id="JACGWT010000005">
    <property type="protein sequence ID" value="MBA8795467.1"/>
    <property type="molecule type" value="Genomic_DNA"/>
</dbReference>
<gene>
    <name evidence="1" type="ORF">FHX74_003103</name>
</gene>
<dbReference type="InterPro" id="IPR038056">
    <property type="entry name" value="YjbR-like_sf"/>
</dbReference>